<evidence type="ECO:0000313" key="6">
    <source>
        <dbReference type="Proteomes" id="UP001198242"/>
    </source>
</evidence>
<dbReference type="AlphaFoldDB" id="A0AAE3JA56"/>
<dbReference type="GO" id="GO:0003700">
    <property type="term" value="F:DNA-binding transcription factor activity"/>
    <property type="evidence" value="ECO:0007669"/>
    <property type="project" value="InterPro"/>
</dbReference>
<evidence type="ECO:0000259" key="4">
    <source>
        <dbReference type="PROSITE" id="PS01124"/>
    </source>
</evidence>
<keyword evidence="3" id="KW-0804">Transcription</keyword>
<dbReference type="InterPro" id="IPR018062">
    <property type="entry name" value="HTH_AraC-typ_CS"/>
</dbReference>
<dbReference type="SMART" id="SM00342">
    <property type="entry name" value="HTH_ARAC"/>
    <property type="match status" value="1"/>
</dbReference>
<protein>
    <submittedName>
        <fullName evidence="5">AraC family transcriptional regulator</fullName>
    </submittedName>
</protein>
<keyword evidence="6" id="KW-1185">Reference proteome</keyword>
<sequence length="275" mass="32215">MGENPHSQNQLLNQYISKLEIRFILIDNGLCPDWSREEHTRMRDCFYLILDGQGKITVNGEEFYPKKDDMVLLPKNSRVSLYSENETCYNKYWCDFSATINGKSLFDIIDFPYVVHIENPDYVKSLFNKLSELRLKNDAVSALMIKSILIELLAIFLSCDKAKPHDEIQDDEFVKFINDYIKNHIHEKISVKSLSNLMGFNEKYFISIFNKHFGITPALYIKHMRLETAKYDLLYTDHSIAFIADTIGFSTIQKLSKDFKEYTGFTPTEFRKTFK</sequence>
<dbReference type="Proteomes" id="UP001198242">
    <property type="component" value="Unassembled WGS sequence"/>
</dbReference>
<dbReference type="PROSITE" id="PS01124">
    <property type="entry name" value="HTH_ARAC_FAMILY_2"/>
    <property type="match status" value="1"/>
</dbReference>
<dbReference type="InterPro" id="IPR014710">
    <property type="entry name" value="RmlC-like_jellyroll"/>
</dbReference>
<keyword evidence="1" id="KW-0805">Transcription regulation</keyword>
<dbReference type="SUPFAM" id="SSF46689">
    <property type="entry name" value="Homeodomain-like"/>
    <property type="match status" value="2"/>
</dbReference>
<dbReference type="Pfam" id="PF02311">
    <property type="entry name" value="AraC_binding"/>
    <property type="match status" value="1"/>
</dbReference>
<keyword evidence="2" id="KW-0238">DNA-binding</keyword>
<comment type="caution">
    <text evidence="5">The sequence shown here is derived from an EMBL/GenBank/DDBJ whole genome shotgun (WGS) entry which is preliminary data.</text>
</comment>
<reference evidence="5 6" key="1">
    <citation type="submission" date="2021-10" db="EMBL/GenBank/DDBJ databases">
        <title>Anaerobic single-cell dispensing facilitates the cultivation of human gut bacteria.</title>
        <authorList>
            <person name="Afrizal A."/>
        </authorList>
    </citation>
    <scope>NUCLEOTIDE SEQUENCE [LARGE SCALE GENOMIC DNA]</scope>
    <source>
        <strain evidence="5 6">CLA-AA-H232</strain>
    </source>
</reference>
<feature type="domain" description="HTH araC/xylS-type" evidence="4">
    <location>
        <begin position="175"/>
        <end position="273"/>
    </location>
</feature>
<evidence type="ECO:0000256" key="3">
    <source>
        <dbReference type="ARBA" id="ARBA00023163"/>
    </source>
</evidence>
<evidence type="ECO:0000256" key="1">
    <source>
        <dbReference type="ARBA" id="ARBA00023015"/>
    </source>
</evidence>
<dbReference type="GO" id="GO:0043565">
    <property type="term" value="F:sequence-specific DNA binding"/>
    <property type="evidence" value="ECO:0007669"/>
    <property type="project" value="InterPro"/>
</dbReference>
<proteinExistence type="predicted"/>
<dbReference type="Pfam" id="PF12833">
    <property type="entry name" value="HTH_18"/>
    <property type="match status" value="1"/>
</dbReference>
<organism evidence="5 6">
    <name type="scientific">Hominilimicola fabiformis</name>
    <dbReference type="NCBI Taxonomy" id="2885356"/>
    <lineage>
        <taxon>Bacteria</taxon>
        <taxon>Bacillati</taxon>
        <taxon>Bacillota</taxon>
        <taxon>Clostridia</taxon>
        <taxon>Eubacteriales</taxon>
        <taxon>Oscillospiraceae</taxon>
        <taxon>Hominilimicola</taxon>
    </lineage>
</organism>
<dbReference type="InterPro" id="IPR003313">
    <property type="entry name" value="AraC-bd"/>
</dbReference>
<dbReference type="Gene3D" id="1.10.10.60">
    <property type="entry name" value="Homeodomain-like"/>
    <property type="match status" value="2"/>
</dbReference>
<dbReference type="InterPro" id="IPR018060">
    <property type="entry name" value="HTH_AraC"/>
</dbReference>
<dbReference type="PANTHER" id="PTHR43280:SF2">
    <property type="entry name" value="HTH-TYPE TRANSCRIPTIONAL REGULATOR EXSA"/>
    <property type="match status" value="1"/>
</dbReference>
<dbReference type="EMBL" id="JAJEQM010000007">
    <property type="protein sequence ID" value="MCC2210430.1"/>
    <property type="molecule type" value="Genomic_DNA"/>
</dbReference>
<dbReference type="Gene3D" id="2.60.120.10">
    <property type="entry name" value="Jelly Rolls"/>
    <property type="match status" value="1"/>
</dbReference>
<name>A0AAE3JA56_9FIRM</name>
<evidence type="ECO:0000256" key="2">
    <source>
        <dbReference type="ARBA" id="ARBA00023125"/>
    </source>
</evidence>
<dbReference type="SUPFAM" id="SSF51215">
    <property type="entry name" value="Regulatory protein AraC"/>
    <property type="match status" value="1"/>
</dbReference>
<evidence type="ECO:0000313" key="5">
    <source>
        <dbReference type="EMBL" id="MCC2210430.1"/>
    </source>
</evidence>
<gene>
    <name evidence="5" type="ORF">LKE05_06450</name>
</gene>
<dbReference type="PROSITE" id="PS00041">
    <property type="entry name" value="HTH_ARAC_FAMILY_1"/>
    <property type="match status" value="1"/>
</dbReference>
<dbReference type="InterPro" id="IPR037923">
    <property type="entry name" value="HTH-like"/>
</dbReference>
<dbReference type="InterPro" id="IPR009057">
    <property type="entry name" value="Homeodomain-like_sf"/>
</dbReference>
<accession>A0AAE3JA56</accession>
<dbReference type="PANTHER" id="PTHR43280">
    <property type="entry name" value="ARAC-FAMILY TRANSCRIPTIONAL REGULATOR"/>
    <property type="match status" value="1"/>
</dbReference>
<dbReference type="RefSeq" id="WP_308456301.1">
    <property type="nucleotide sequence ID" value="NZ_JAJEQM010000007.1"/>
</dbReference>